<dbReference type="AlphaFoldDB" id="A0A7G7MHN9"/>
<accession>A0A7G7MHN9</accession>
<keyword evidence="7" id="KW-1185">Reference proteome</keyword>
<evidence type="ECO:0000256" key="4">
    <source>
        <dbReference type="PROSITE-ProRule" id="PRU01161"/>
    </source>
</evidence>
<protein>
    <submittedName>
        <fullName evidence="6">Patatin-like phospholipase family protein</fullName>
    </submittedName>
</protein>
<name>A0A7G7MHN9_9PSEU</name>
<evidence type="ECO:0000256" key="3">
    <source>
        <dbReference type="ARBA" id="ARBA00023098"/>
    </source>
</evidence>
<dbReference type="Gene3D" id="3.40.1090.10">
    <property type="entry name" value="Cytosolic phospholipase A2 catalytic domain"/>
    <property type="match status" value="2"/>
</dbReference>
<dbReference type="GO" id="GO:0016787">
    <property type="term" value="F:hydrolase activity"/>
    <property type="evidence" value="ECO:0007669"/>
    <property type="project" value="UniProtKB-UniRule"/>
</dbReference>
<comment type="caution">
    <text evidence="4">Lacks conserved residue(s) required for the propagation of feature annotation.</text>
</comment>
<feature type="short sequence motif" description="DGA/G" evidence="4">
    <location>
        <begin position="209"/>
        <end position="211"/>
    </location>
</feature>
<dbReference type="RefSeq" id="WP_185719050.1">
    <property type="nucleotide sequence ID" value="NZ_BAAAWI010000001.1"/>
</dbReference>
<dbReference type="Proteomes" id="UP000515728">
    <property type="component" value="Chromosome"/>
</dbReference>
<dbReference type="PROSITE" id="PS51635">
    <property type="entry name" value="PNPLA"/>
    <property type="match status" value="1"/>
</dbReference>
<dbReference type="PANTHER" id="PTHR14226">
    <property type="entry name" value="NEUROPATHY TARGET ESTERASE/SWISS CHEESE D.MELANOGASTER"/>
    <property type="match status" value="1"/>
</dbReference>
<proteinExistence type="predicted"/>
<dbReference type="SUPFAM" id="SSF52151">
    <property type="entry name" value="FabD/lysophospholipase-like"/>
    <property type="match status" value="1"/>
</dbReference>
<evidence type="ECO:0000259" key="5">
    <source>
        <dbReference type="PROSITE" id="PS51635"/>
    </source>
</evidence>
<dbReference type="EMBL" id="CP060131">
    <property type="protein sequence ID" value="QNG52300.1"/>
    <property type="molecule type" value="Genomic_DNA"/>
</dbReference>
<feature type="short sequence motif" description="GXSXG" evidence="4">
    <location>
        <begin position="42"/>
        <end position="46"/>
    </location>
</feature>
<dbReference type="Pfam" id="PF01734">
    <property type="entry name" value="Patatin"/>
    <property type="match status" value="1"/>
</dbReference>
<dbReference type="KEGG" id="ppel:H6H00_30415"/>
<dbReference type="GO" id="GO:0016042">
    <property type="term" value="P:lipid catabolic process"/>
    <property type="evidence" value="ECO:0007669"/>
    <property type="project" value="UniProtKB-UniRule"/>
</dbReference>
<evidence type="ECO:0000313" key="7">
    <source>
        <dbReference type="Proteomes" id="UP000515728"/>
    </source>
</evidence>
<dbReference type="InterPro" id="IPR016035">
    <property type="entry name" value="Acyl_Trfase/lysoPLipase"/>
</dbReference>
<evidence type="ECO:0000313" key="6">
    <source>
        <dbReference type="EMBL" id="QNG52300.1"/>
    </source>
</evidence>
<keyword evidence="3 4" id="KW-0443">Lipid metabolism</keyword>
<sequence>MTERVGLVLSGAAARGPYQAGALAVLLPALAEQGRRPQVLLGTSSGGITAALVAQCADLPPDDAGRLVEETWIGFGDVFRNPLCTPGPAAAVVARLAGLGVVGAPGALLDVTPLRTRAGELFRPDRVAANLASGAVESVAVAATVCPPARSAARSRLFVQGAVPPPAFAVDVVPVALRLDHLLASAAIPGMFPPVLLDEPAVGAGWYVDGGVRLNAPLRPAVDLGVDRLVVVSGHSVDPPPVLPAAPPFRAPDLASTAAMSVRAILADGLADDVNTLRRKNRRPGHRVVPHLVVAPADGELAALAADSFAPAGPWDPYWAIGRLLDSLGDGGGRDELLSLVLFREAYARAQAEQGRRDAAAALAAGWTT</sequence>
<feature type="active site" description="Nucleophile" evidence="4">
    <location>
        <position position="44"/>
    </location>
</feature>
<keyword evidence="1 4" id="KW-0378">Hydrolase</keyword>
<dbReference type="InterPro" id="IPR002641">
    <property type="entry name" value="PNPLA_dom"/>
</dbReference>
<keyword evidence="2 4" id="KW-0442">Lipid degradation</keyword>
<feature type="domain" description="PNPLA" evidence="5">
    <location>
        <begin position="7"/>
        <end position="222"/>
    </location>
</feature>
<evidence type="ECO:0000256" key="2">
    <source>
        <dbReference type="ARBA" id="ARBA00022963"/>
    </source>
</evidence>
<evidence type="ECO:0000256" key="1">
    <source>
        <dbReference type="ARBA" id="ARBA00022801"/>
    </source>
</evidence>
<feature type="active site" description="Proton acceptor" evidence="4">
    <location>
        <position position="209"/>
    </location>
</feature>
<organism evidence="6 7">
    <name type="scientific">Pseudonocardia petroleophila</name>
    <dbReference type="NCBI Taxonomy" id="37331"/>
    <lineage>
        <taxon>Bacteria</taxon>
        <taxon>Bacillati</taxon>
        <taxon>Actinomycetota</taxon>
        <taxon>Actinomycetes</taxon>
        <taxon>Pseudonocardiales</taxon>
        <taxon>Pseudonocardiaceae</taxon>
        <taxon>Pseudonocardia</taxon>
    </lineage>
</organism>
<dbReference type="PANTHER" id="PTHR14226:SF57">
    <property type="entry name" value="BLR7027 PROTEIN"/>
    <property type="match status" value="1"/>
</dbReference>
<gene>
    <name evidence="6" type="ORF">H6H00_30415</name>
</gene>
<dbReference type="InterPro" id="IPR050301">
    <property type="entry name" value="NTE"/>
</dbReference>
<reference evidence="6 7" key="1">
    <citation type="submission" date="2020-08" db="EMBL/GenBank/DDBJ databases">
        <authorList>
            <person name="Mo P."/>
        </authorList>
    </citation>
    <scope>NUCLEOTIDE SEQUENCE [LARGE SCALE GENOMIC DNA]</scope>
    <source>
        <strain evidence="6 7">CGMCC 4.1532</strain>
    </source>
</reference>